<dbReference type="PANTHER" id="PTHR22807:SF53">
    <property type="entry name" value="RIBOSOMAL RNA SMALL SUBUNIT METHYLTRANSFERASE B-RELATED"/>
    <property type="match status" value="1"/>
</dbReference>
<feature type="binding site" evidence="14">
    <location>
        <position position="302"/>
    </location>
    <ligand>
        <name>S-adenosyl-L-methionine</name>
        <dbReference type="ChEBI" id="CHEBI:59789"/>
    </ligand>
</feature>
<evidence type="ECO:0000256" key="5">
    <source>
        <dbReference type="ARBA" id="ARBA00022490"/>
    </source>
</evidence>
<dbReference type="InterPro" id="IPR006027">
    <property type="entry name" value="NusB_RsmB_TIM44"/>
</dbReference>
<comment type="subcellular location">
    <subcellularLocation>
        <location evidence="2">Cytoplasm</location>
    </subcellularLocation>
</comment>
<dbReference type="InterPro" id="IPR035926">
    <property type="entry name" value="NusB-like_sf"/>
</dbReference>
<dbReference type="EMBL" id="BSDY01000012">
    <property type="protein sequence ID" value="GLI56998.1"/>
    <property type="molecule type" value="Genomic_DNA"/>
</dbReference>
<dbReference type="Pfam" id="PF01029">
    <property type="entry name" value="NusB"/>
    <property type="match status" value="1"/>
</dbReference>
<evidence type="ECO:0000256" key="12">
    <source>
        <dbReference type="ARBA" id="ARBA00031088"/>
    </source>
</evidence>
<evidence type="ECO:0000256" key="2">
    <source>
        <dbReference type="ARBA" id="ARBA00004496"/>
    </source>
</evidence>
<comment type="caution">
    <text evidence="16">The sequence shown here is derived from an EMBL/GenBank/DDBJ whole genome shotgun (WGS) entry which is preliminary data.</text>
</comment>
<name>A0A9W6GM75_9FUSO</name>
<evidence type="ECO:0000256" key="4">
    <source>
        <dbReference type="ARBA" id="ARBA00012140"/>
    </source>
</evidence>
<organism evidence="16 17">
    <name type="scientific">Propionigenium maris DSM 9537</name>
    <dbReference type="NCBI Taxonomy" id="1123000"/>
    <lineage>
        <taxon>Bacteria</taxon>
        <taxon>Fusobacteriati</taxon>
        <taxon>Fusobacteriota</taxon>
        <taxon>Fusobacteriia</taxon>
        <taxon>Fusobacteriales</taxon>
        <taxon>Fusobacteriaceae</taxon>
        <taxon>Propionigenium</taxon>
    </lineage>
</organism>
<keyword evidence="9 14" id="KW-0949">S-adenosyl-L-methionine</keyword>
<evidence type="ECO:0000256" key="14">
    <source>
        <dbReference type="PROSITE-ProRule" id="PRU01023"/>
    </source>
</evidence>
<evidence type="ECO:0000256" key="8">
    <source>
        <dbReference type="ARBA" id="ARBA00022679"/>
    </source>
</evidence>
<dbReference type="InterPro" id="IPR023267">
    <property type="entry name" value="RCMT"/>
</dbReference>
<dbReference type="InterPro" id="IPR049560">
    <property type="entry name" value="MeTrfase_RsmB-F_NOP2_cat"/>
</dbReference>
<evidence type="ECO:0000256" key="13">
    <source>
        <dbReference type="ARBA" id="ARBA00047283"/>
    </source>
</evidence>
<dbReference type="Gene3D" id="1.10.940.10">
    <property type="entry name" value="NusB-like"/>
    <property type="match status" value="1"/>
</dbReference>
<keyword evidence="8 14" id="KW-0808">Transferase</keyword>
<protein>
    <recommendedName>
        <fullName evidence="4">16S rRNA (cytosine(967)-C(5))-methyltransferase</fullName>
        <ecNumber evidence="4">2.1.1.176</ecNumber>
    </recommendedName>
    <alternativeName>
        <fullName evidence="11">16S rRNA m5C967 methyltransferase</fullName>
    </alternativeName>
    <alternativeName>
        <fullName evidence="12">rRNA (cytosine-C(5)-)-methyltransferase RsmB</fullName>
    </alternativeName>
</protein>
<dbReference type="InterPro" id="IPR054728">
    <property type="entry name" value="RsmB-like_ferredoxin"/>
</dbReference>
<dbReference type="Pfam" id="PF01189">
    <property type="entry name" value="Methyltr_RsmB-F"/>
    <property type="match status" value="1"/>
</dbReference>
<dbReference type="Proteomes" id="UP001144471">
    <property type="component" value="Unassembled WGS sequence"/>
</dbReference>
<dbReference type="GO" id="GO:0005737">
    <property type="term" value="C:cytoplasm"/>
    <property type="evidence" value="ECO:0007669"/>
    <property type="project" value="UniProtKB-SubCell"/>
</dbReference>
<feature type="binding site" evidence="14">
    <location>
        <position position="319"/>
    </location>
    <ligand>
        <name>S-adenosyl-L-methionine</name>
        <dbReference type="ChEBI" id="CHEBI:59789"/>
    </ligand>
</feature>
<evidence type="ECO:0000256" key="1">
    <source>
        <dbReference type="ARBA" id="ARBA00002724"/>
    </source>
</evidence>
<dbReference type="InterPro" id="IPR018314">
    <property type="entry name" value="RsmB/NOL1/NOP2-like_CS"/>
</dbReference>
<keyword evidence="6" id="KW-0698">rRNA processing</keyword>
<dbReference type="Gene3D" id="3.40.50.150">
    <property type="entry name" value="Vaccinia Virus protein VP39"/>
    <property type="match status" value="1"/>
</dbReference>
<dbReference type="NCBIfam" id="TIGR00563">
    <property type="entry name" value="rsmB"/>
    <property type="match status" value="1"/>
</dbReference>
<sequence length="435" mass="50095">MNIKVRIVKLLMEFEEGKYSNLLLNDYFREHGHELTRGEKAFITEVFYGVIRNLIFLDYQIDKRSKKVHRRWLRNMLRLSMYQAYFMNSDEAGIAWEATELTNEKLGTYVGGFVNGILRNFFREMEEEENFLRENDALDIFYSYPRWFYEKVVAEYGEEAEEVLKSYKRIPSMSVRVNTLKYSEEEFEEFLDRKNIKIIKYIEGGVYYLDSGSLIDTPEFKSGKIVPQDGASFLAARTLGAKAGERVLDTCSAPGTKSMVLAEDMKNEGTITSLDIHNHKVRLIRRSAKRMGVEIVEAKKLDAREVAELNTEFDKILVDAPCSGYGVIRKKPEALYNKDMESVEELANLQYEILTAASKVLKVGGELVYSTCTIFKEENTDNAAKFLAENPNFEAVSIELPGNIKGKFDHLGGFNIDYTEEHLDGFYIIKFKKNS</sequence>
<dbReference type="CDD" id="cd02440">
    <property type="entry name" value="AdoMet_MTases"/>
    <property type="match status" value="1"/>
</dbReference>
<dbReference type="FunFam" id="3.40.50.150:FF:000022">
    <property type="entry name" value="Ribosomal RNA small subunit methyltransferase B"/>
    <property type="match status" value="1"/>
</dbReference>
<evidence type="ECO:0000256" key="3">
    <source>
        <dbReference type="ARBA" id="ARBA00007494"/>
    </source>
</evidence>
<keyword evidence="17" id="KW-1185">Reference proteome</keyword>
<evidence type="ECO:0000256" key="6">
    <source>
        <dbReference type="ARBA" id="ARBA00022552"/>
    </source>
</evidence>
<proteinExistence type="inferred from homology"/>
<dbReference type="RefSeq" id="WP_281836420.1">
    <property type="nucleotide sequence ID" value="NZ_BSDY01000012.1"/>
</dbReference>
<comment type="function">
    <text evidence="1">Specifically methylates the cytosine at position 967 (m5C967) of 16S rRNA.</text>
</comment>
<feature type="binding site" evidence="14">
    <location>
        <position position="275"/>
    </location>
    <ligand>
        <name>S-adenosyl-L-methionine</name>
        <dbReference type="ChEBI" id="CHEBI:59789"/>
    </ligand>
</feature>
<dbReference type="PROSITE" id="PS51686">
    <property type="entry name" value="SAM_MT_RSMB_NOP"/>
    <property type="match status" value="1"/>
</dbReference>
<comment type="similarity">
    <text evidence="3 14">Belongs to the class I-like SAM-binding methyltransferase superfamily. RsmB/NOP family.</text>
</comment>
<evidence type="ECO:0000259" key="15">
    <source>
        <dbReference type="PROSITE" id="PS51686"/>
    </source>
</evidence>
<comment type="caution">
    <text evidence="14">Lacks conserved residue(s) required for the propagation of feature annotation.</text>
</comment>
<dbReference type="PANTHER" id="PTHR22807">
    <property type="entry name" value="NOP2 YEAST -RELATED NOL1/NOP2/FMU SUN DOMAIN-CONTAINING"/>
    <property type="match status" value="1"/>
</dbReference>
<evidence type="ECO:0000256" key="9">
    <source>
        <dbReference type="ARBA" id="ARBA00022691"/>
    </source>
</evidence>
<evidence type="ECO:0000313" key="17">
    <source>
        <dbReference type="Proteomes" id="UP001144471"/>
    </source>
</evidence>
<evidence type="ECO:0000313" key="16">
    <source>
        <dbReference type="EMBL" id="GLI56998.1"/>
    </source>
</evidence>
<keyword evidence="5" id="KW-0963">Cytoplasm</keyword>
<dbReference type="PROSITE" id="PS01153">
    <property type="entry name" value="NOL1_NOP2_SUN"/>
    <property type="match status" value="1"/>
</dbReference>
<dbReference type="Gene3D" id="3.30.70.1170">
    <property type="entry name" value="Sun protein, domain 3"/>
    <property type="match status" value="1"/>
</dbReference>
<dbReference type="NCBIfam" id="NF011494">
    <property type="entry name" value="PRK14902.1"/>
    <property type="match status" value="1"/>
</dbReference>
<dbReference type="Pfam" id="PF22458">
    <property type="entry name" value="RsmF-B_ferredox"/>
    <property type="match status" value="1"/>
</dbReference>
<dbReference type="GO" id="GO:0006355">
    <property type="term" value="P:regulation of DNA-templated transcription"/>
    <property type="evidence" value="ECO:0007669"/>
    <property type="project" value="InterPro"/>
</dbReference>
<feature type="domain" description="SAM-dependent MTase RsmB/NOP-type" evidence="15">
    <location>
        <begin position="163"/>
        <end position="434"/>
    </location>
</feature>
<evidence type="ECO:0000256" key="11">
    <source>
        <dbReference type="ARBA" id="ARBA00030399"/>
    </source>
</evidence>
<dbReference type="InterPro" id="IPR029063">
    <property type="entry name" value="SAM-dependent_MTases_sf"/>
</dbReference>
<dbReference type="InterPro" id="IPR001678">
    <property type="entry name" value="MeTrfase_RsmB-F_NOP2_dom"/>
</dbReference>
<reference evidence="16" key="1">
    <citation type="submission" date="2022-12" db="EMBL/GenBank/DDBJ databases">
        <title>Reference genome sequencing for broad-spectrum identification of bacterial and archaeal isolates by mass spectrometry.</title>
        <authorList>
            <person name="Sekiguchi Y."/>
            <person name="Tourlousse D.M."/>
        </authorList>
    </citation>
    <scope>NUCLEOTIDE SEQUENCE</scope>
    <source>
        <strain evidence="16">10succ1</strain>
    </source>
</reference>
<feature type="active site" description="Nucleophile" evidence="14">
    <location>
        <position position="372"/>
    </location>
</feature>
<dbReference type="EC" id="2.1.1.176" evidence="4"/>
<dbReference type="SUPFAM" id="SSF48013">
    <property type="entry name" value="NusB-like"/>
    <property type="match status" value="1"/>
</dbReference>
<accession>A0A9W6GM75</accession>
<dbReference type="GO" id="GO:0003723">
    <property type="term" value="F:RNA binding"/>
    <property type="evidence" value="ECO:0007669"/>
    <property type="project" value="UniProtKB-UniRule"/>
</dbReference>
<dbReference type="GO" id="GO:0008649">
    <property type="term" value="F:rRNA methyltransferase activity"/>
    <property type="evidence" value="ECO:0007669"/>
    <property type="project" value="InterPro"/>
</dbReference>
<comment type="catalytic activity">
    <reaction evidence="13">
        <text>cytidine(967) in 16S rRNA + S-adenosyl-L-methionine = 5-methylcytidine(967) in 16S rRNA + S-adenosyl-L-homocysteine + H(+)</text>
        <dbReference type="Rhea" id="RHEA:42748"/>
        <dbReference type="Rhea" id="RHEA-COMP:10219"/>
        <dbReference type="Rhea" id="RHEA-COMP:10220"/>
        <dbReference type="ChEBI" id="CHEBI:15378"/>
        <dbReference type="ChEBI" id="CHEBI:57856"/>
        <dbReference type="ChEBI" id="CHEBI:59789"/>
        <dbReference type="ChEBI" id="CHEBI:74483"/>
        <dbReference type="ChEBI" id="CHEBI:82748"/>
        <dbReference type="EC" id="2.1.1.176"/>
    </reaction>
</comment>
<dbReference type="AlphaFoldDB" id="A0A9W6GM75"/>
<evidence type="ECO:0000256" key="7">
    <source>
        <dbReference type="ARBA" id="ARBA00022603"/>
    </source>
</evidence>
<keyword evidence="10 14" id="KW-0694">RNA-binding</keyword>
<dbReference type="SUPFAM" id="SSF53335">
    <property type="entry name" value="S-adenosyl-L-methionine-dependent methyltransferases"/>
    <property type="match status" value="1"/>
</dbReference>
<evidence type="ECO:0000256" key="10">
    <source>
        <dbReference type="ARBA" id="ARBA00022884"/>
    </source>
</evidence>
<dbReference type="InterPro" id="IPR004573">
    <property type="entry name" value="rRNA_ssu_MeTfrase_B"/>
</dbReference>
<gene>
    <name evidence="16" type="ORF">PM10SUCC1_25120</name>
</gene>
<keyword evidence="7 14" id="KW-0489">Methyltransferase</keyword>
<dbReference type="PRINTS" id="PR02008">
    <property type="entry name" value="RCMTFAMILY"/>
</dbReference>